<dbReference type="Gene3D" id="2.30.110.10">
    <property type="entry name" value="Electron Transport, Fmn-binding Protein, Chain A"/>
    <property type="match status" value="1"/>
</dbReference>
<dbReference type="SUPFAM" id="SSF50475">
    <property type="entry name" value="FMN-binding split barrel"/>
    <property type="match status" value="1"/>
</dbReference>
<organism evidence="1 2">
    <name type="scientific">Peptoanaerobacter stomatis</name>
    <dbReference type="NCBI Taxonomy" id="796937"/>
    <lineage>
        <taxon>Bacteria</taxon>
        <taxon>Bacillati</taxon>
        <taxon>Bacillota</taxon>
        <taxon>Clostridia</taxon>
        <taxon>Peptostreptococcales</taxon>
        <taxon>Filifactoraceae</taxon>
        <taxon>Peptoanaerobacter</taxon>
    </lineage>
</organism>
<dbReference type="HOGENOM" id="CLU_067890_2_1_9"/>
<dbReference type="AlphaFoldDB" id="G9WZ45"/>
<sequence length="158" mass="18396">MKNMQMRRKDRAMDEDFALQVLDNAGYATISMYDGNEPYAIPISHVRNENTIYFHCAKVGRKIDILKKYPRVCISAVSKSEPIYDGSYTTYFQSAIFYGNAVFVEDEEEKIFALKILCEKYLPNDMQYFESAIQKSLRVTQIIKIDMESFSSKEKKPH</sequence>
<evidence type="ECO:0008006" key="3">
    <source>
        <dbReference type="Google" id="ProtNLM"/>
    </source>
</evidence>
<evidence type="ECO:0000313" key="2">
    <source>
        <dbReference type="Proteomes" id="UP000006437"/>
    </source>
</evidence>
<dbReference type="PANTHER" id="PTHR34071:SF2">
    <property type="entry name" value="FLAVIN-NUCLEOTIDE-BINDING PROTEIN"/>
    <property type="match status" value="1"/>
</dbReference>
<accession>G9WZ45</accession>
<dbReference type="BioCyc" id="EBAC796937-HMP:GMGH-1451-MONOMER"/>
<dbReference type="PANTHER" id="PTHR34071">
    <property type="entry name" value="5-NITROIMIDAZOLE ANTIBIOTICS RESISTANCE PROTEIN, NIMA-FAMILY-RELATED PROTEIN-RELATED"/>
    <property type="match status" value="1"/>
</dbReference>
<dbReference type="InterPro" id="IPR012349">
    <property type="entry name" value="Split_barrel_FMN-bd"/>
</dbReference>
<name>G9WZ45_9FIRM</name>
<dbReference type="EMBL" id="AFZE01000005">
    <property type="protein sequence ID" value="EHL16190.1"/>
    <property type="molecule type" value="Genomic_DNA"/>
</dbReference>
<gene>
    <name evidence="1" type="ORF">HMPREF9629_01446</name>
</gene>
<dbReference type="InterPro" id="IPR024747">
    <property type="entry name" value="Pyridox_Oxase-rel"/>
</dbReference>
<dbReference type="RefSeq" id="WP_009525676.1">
    <property type="nucleotide sequence ID" value="NZ_JH414554.1"/>
</dbReference>
<dbReference type="Proteomes" id="UP000006437">
    <property type="component" value="Unassembled WGS sequence"/>
</dbReference>
<proteinExistence type="predicted"/>
<reference evidence="1 2" key="1">
    <citation type="submission" date="2011-08" db="EMBL/GenBank/DDBJ databases">
        <title>The Genome Sequence of Eubacteriaceae bacterium ACC19a.</title>
        <authorList>
            <consortium name="The Broad Institute Genome Sequencing Platform"/>
            <person name="Earl A."/>
            <person name="Ward D."/>
            <person name="Feldgarden M."/>
            <person name="Gevers D."/>
            <person name="Sizova M."/>
            <person name="Hazen A."/>
            <person name="Epstein S."/>
            <person name="Young S.K."/>
            <person name="Zeng Q."/>
            <person name="Gargeya S."/>
            <person name="Fitzgerald M."/>
            <person name="Haas B."/>
            <person name="Abouelleil A."/>
            <person name="Alvarado L."/>
            <person name="Arachchi H.M."/>
            <person name="Berlin A."/>
            <person name="Brown A."/>
            <person name="Chapman S.B."/>
            <person name="Chen Z."/>
            <person name="Dunbar C."/>
            <person name="Freedman E."/>
            <person name="Gearin G."/>
            <person name="Gellesch M."/>
            <person name="Goldberg J."/>
            <person name="Griggs A."/>
            <person name="Gujja S."/>
            <person name="Heiman D."/>
            <person name="Howarth C."/>
            <person name="Larson L."/>
            <person name="Lui A."/>
            <person name="MacDonald P.J.P."/>
            <person name="Montmayeur A."/>
            <person name="Murphy C."/>
            <person name="Neiman D."/>
            <person name="Pearson M."/>
            <person name="Priest M."/>
            <person name="Roberts A."/>
            <person name="Saif S."/>
            <person name="Shea T."/>
            <person name="Shenoy N."/>
            <person name="Sisk P."/>
            <person name="Stolte C."/>
            <person name="Sykes S."/>
            <person name="Wortman J."/>
            <person name="Nusbaum C."/>
            <person name="Birren B."/>
        </authorList>
    </citation>
    <scope>NUCLEOTIDE SEQUENCE [LARGE SCALE GENOMIC DNA]</scope>
    <source>
        <strain evidence="1 2">ACC19a</strain>
    </source>
</reference>
<comment type="caution">
    <text evidence="1">The sequence shown here is derived from an EMBL/GenBank/DDBJ whole genome shotgun (WGS) entry which is preliminary data.</text>
</comment>
<protein>
    <recommendedName>
        <fullName evidence="3">Pyridoxamine 5'-phosphate oxidase family protein</fullName>
    </recommendedName>
</protein>
<evidence type="ECO:0000313" key="1">
    <source>
        <dbReference type="EMBL" id="EHL16190.1"/>
    </source>
</evidence>
<dbReference type="Pfam" id="PF12900">
    <property type="entry name" value="Pyridox_ox_2"/>
    <property type="match status" value="1"/>
</dbReference>